<evidence type="ECO:0000313" key="1">
    <source>
        <dbReference type="EMBL" id="KAJ7757923.1"/>
    </source>
</evidence>
<dbReference type="EMBL" id="JARKIB010000043">
    <property type="protein sequence ID" value="KAJ7757923.1"/>
    <property type="molecule type" value="Genomic_DNA"/>
</dbReference>
<proteinExistence type="predicted"/>
<keyword evidence="2" id="KW-1185">Reference proteome</keyword>
<sequence length="496" mass="55102">MHVLYTARNGAGVLELHEGRRDARAWDPHMHVVGRVCVGAWIWARAVDARAASGASGRGVVGSCSERRCSGDSGYTGLSDLSVLVVRAFLGRWMRGRGVMGRGGRVESMRRTRRGRKRGRAWRHWCLYSFPRCGKSEGGGSGDGAPRPCGHARRARLCRVWVKLDEQQQREREERAWRARGVEGARARADVRTRTRRLRRTDAASGISGKFLGLKSPLRNKSRALWVGIGQSWFWVQAMPEPNARFRFGVRAEVPRTRTEPNLASTGPGISPWRGVPLWWLCWRVPAGGWGILARSQTTRKLHRRSMLAQIPLPKSSLYTKGQPVQVRSNILKLCLHLHARRDTVVHVDATVVHGTVQHRALPCTTVLADSSPILIATAKEISLAIKNFDRLGVSARLTTVVFVILQGFLRHMVHHGVQYFAAPAATAAPALLRDFDSTGIFFLPPSSRWRPTSIPGSITGYMQSSSSQLYPAHSAAVYFVGKDMADNWEAVKHST</sequence>
<evidence type="ECO:0000313" key="2">
    <source>
        <dbReference type="Proteomes" id="UP001215598"/>
    </source>
</evidence>
<dbReference type="AlphaFoldDB" id="A0AAD7J7P4"/>
<organism evidence="1 2">
    <name type="scientific">Mycena metata</name>
    <dbReference type="NCBI Taxonomy" id="1033252"/>
    <lineage>
        <taxon>Eukaryota</taxon>
        <taxon>Fungi</taxon>
        <taxon>Dikarya</taxon>
        <taxon>Basidiomycota</taxon>
        <taxon>Agaricomycotina</taxon>
        <taxon>Agaricomycetes</taxon>
        <taxon>Agaricomycetidae</taxon>
        <taxon>Agaricales</taxon>
        <taxon>Marasmiineae</taxon>
        <taxon>Mycenaceae</taxon>
        <taxon>Mycena</taxon>
    </lineage>
</organism>
<reference evidence="1" key="1">
    <citation type="submission" date="2023-03" db="EMBL/GenBank/DDBJ databases">
        <title>Massive genome expansion in bonnet fungi (Mycena s.s.) driven by repeated elements and novel gene families across ecological guilds.</title>
        <authorList>
            <consortium name="Lawrence Berkeley National Laboratory"/>
            <person name="Harder C.B."/>
            <person name="Miyauchi S."/>
            <person name="Viragh M."/>
            <person name="Kuo A."/>
            <person name="Thoen E."/>
            <person name="Andreopoulos B."/>
            <person name="Lu D."/>
            <person name="Skrede I."/>
            <person name="Drula E."/>
            <person name="Henrissat B."/>
            <person name="Morin E."/>
            <person name="Kohler A."/>
            <person name="Barry K."/>
            <person name="LaButti K."/>
            <person name="Morin E."/>
            <person name="Salamov A."/>
            <person name="Lipzen A."/>
            <person name="Mereny Z."/>
            <person name="Hegedus B."/>
            <person name="Baldrian P."/>
            <person name="Stursova M."/>
            <person name="Weitz H."/>
            <person name="Taylor A."/>
            <person name="Grigoriev I.V."/>
            <person name="Nagy L.G."/>
            <person name="Martin F."/>
            <person name="Kauserud H."/>
        </authorList>
    </citation>
    <scope>NUCLEOTIDE SEQUENCE</scope>
    <source>
        <strain evidence="1">CBHHK182m</strain>
    </source>
</reference>
<protein>
    <submittedName>
        <fullName evidence="1">Uncharacterized protein</fullName>
    </submittedName>
</protein>
<name>A0AAD7J7P4_9AGAR</name>
<gene>
    <name evidence="1" type="ORF">B0H16DRAFT_1457494</name>
</gene>
<dbReference type="Proteomes" id="UP001215598">
    <property type="component" value="Unassembled WGS sequence"/>
</dbReference>
<accession>A0AAD7J7P4</accession>
<comment type="caution">
    <text evidence="1">The sequence shown here is derived from an EMBL/GenBank/DDBJ whole genome shotgun (WGS) entry which is preliminary data.</text>
</comment>